<dbReference type="InterPro" id="IPR016040">
    <property type="entry name" value="NAD(P)-bd_dom"/>
</dbReference>
<reference evidence="2 3" key="1">
    <citation type="submission" date="2020-08" db="EMBL/GenBank/DDBJ databases">
        <title>Sequencing the genomes of 1000 actinobacteria strains.</title>
        <authorList>
            <person name="Klenk H.-P."/>
        </authorList>
    </citation>
    <scope>NUCLEOTIDE SEQUENCE [LARGE SCALE GENOMIC DNA]</scope>
    <source>
        <strain evidence="2 3">DSM 43851</strain>
    </source>
</reference>
<evidence type="ECO:0000313" key="3">
    <source>
        <dbReference type="Proteomes" id="UP000585638"/>
    </source>
</evidence>
<evidence type="ECO:0000313" key="2">
    <source>
        <dbReference type="EMBL" id="MBB5898064.1"/>
    </source>
</evidence>
<dbReference type="AlphaFoldDB" id="A0A7W9KSR0"/>
<protein>
    <submittedName>
        <fullName evidence="2">Uncharacterized protein YbjT (DUF2867 family)</fullName>
    </submittedName>
</protein>
<dbReference type="Proteomes" id="UP000585638">
    <property type="component" value="Unassembled WGS sequence"/>
</dbReference>
<evidence type="ECO:0000259" key="1">
    <source>
        <dbReference type="Pfam" id="PF13460"/>
    </source>
</evidence>
<comment type="caution">
    <text evidence="2">The sequence shown here is derived from an EMBL/GenBank/DDBJ whole genome shotgun (WGS) entry which is preliminary data.</text>
</comment>
<dbReference type="InterPro" id="IPR051604">
    <property type="entry name" value="Ergot_Alk_Oxidoreductase"/>
</dbReference>
<dbReference type="RefSeq" id="WP_184870527.1">
    <property type="nucleotide sequence ID" value="NZ_BAAAWY010000021.1"/>
</dbReference>
<keyword evidence="3" id="KW-1185">Reference proteome</keyword>
<name>A0A7W9KSR0_9PSEU</name>
<dbReference type="PANTHER" id="PTHR43162">
    <property type="match status" value="1"/>
</dbReference>
<dbReference type="Gene3D" id="3.40.50.720">
    <property type="entry name" value="NAD(P)-binding Rossmann-like Domain"/>
    <property type="match status" value="1"/>
</dbReference>
<dbReference type="Pfam" id="PF13460">
    <property type="entry name" value="NAD_binding_10"/>
    <property type="match status" value="1"/>
</dbReference>
<organism evidence="2 3">
    <name type="scientific">Kutzneria kofuensis</name>
    <dbReference type="NCBI Taxonomy" id="103725"/>
    <lineage>
        <taxon>Bacteria</taxon>
        <taxon>Bacillati</taxon>
        <taxon>Actinomycetota</taxon>
        <taxon>Actinomycetes</taxon>
        <taxon>Pseudonocardiales</taxon>
        <taxon>Pseudonocardiaceae</taxon>
        <taxon>Kutzneria</taxon>
    </lineage>
</organism>
<dbReference type="Gene3D" id="3.90.25.10">
    <property type="entry name" value="UDP-galactose 4-epimerase, domain 1"/>
    <property type="match status" value="1"/>
</dbReference>
<sequence>MIVVTGATGNVGRPLVAALAAAGEQVTAVSRGISAADLPAGVRRHRADLTDPRGLKPALDGARALFLLTAGDFAASGGDLDEVLDVARAAGVDRVVLLSSQGVGTGRHPAGHEDAVARSGLEWTVLRPAGFHSNTLHWAGTVHAERMVAAPFGDVALPTIDPLDIAEVAAATLREQGHAGRTYTLTGPAAISPRQQAAAIGDALGEPVRFVEQSRAEAKAQLTVFMPEPVAEHTLDILGDPTPAEQQVSPDVLDVLGRSPRPFAEWAAHNVAAFR</sequence>
<dbReference type="SUPFAM" id="SSF51735">
    <property type="entry name" value="NAD(P)-binding Rossmann-fold domains"/>
    <property type="match status" value="1"/>
</dbReference>
<feature type="domain" description="NAD(P)-binding" evidence="1">
    <location>
        <begin position="6"/>
        <end position="174"/>
    </location>
</feature>
<accession>A0A7W9KSR0</accession>
<gene>
    <name evidence="2" type="ORF">BJ998_009323</name>
</gene>
<dbReference type="EMBL" id="JACHIR010000005">
    <property type="protein sequence ID" value="MBB5898064.1"/>
    <property type="molecule type" value="Genomic_DNA"/>
</dbReference>
<dbReference type="PANTHER" id="PTHR43162:SF1">
    <property type="entry name" value="PRESTALK A DIFFERENTIATION PROTEIN A"/>
    <property type="match status" value="1"/>
</dbReference>
<dbReference type="InterPro" id="IPR036291">
    <property type="entry name" value="NAD(P)-bd_dom_sf"/>
</dbReference>
<proteinExistence type="predicted"/>